<evidence type="ECO:0000313" key="2">
    <source>
        <dbReference type="Proteomes" id="UP000281170"/>
    </source>
</evidence>
<dbReference type="KEGG" id="ladl:NCTC12735_00869"/>
<evidence type="ECO:0000313" key="1">
    <source>
        <dbReference type="EMBL" id="VEH85243.1"/>
    </source>
</evidence>
<organism evidence="1 2">
    <name type="scientific">Legionella adelaidensis</name>
    <dbReference type="NCBI Taxonomy" id="45056"/>
    <lineage>
        <taxon>Bacteria</taxon>
        <taxon>Pseudomonadati</taxon>
        <taxon>Pseudomonadota</taxon>
        <taxon>Gammaproteobacteria</taxon>
        <taxon>Legionellales</taxon>
        <taxon>Legionellaceae</taxon>
        <taxon>Legionella</taxon>
    </lineage>
</organism>
<dbReference type="EMBL" id="LR134421">
    <property type="protein sequence ID" value="VEH85243.1"/>
    <property type="molecule type" value="Genomic_DNA"/>
</dbReference>
<dbReference type="RefSeq" id="WP_157058188.1">
    <property type="nucleotide sequence ID" value="NZ_CAAAHS010000004.1"/>
</dbReference>
<dbReference type="Proteomes" id="UP000281170">
    <property type="component" value="Plasmid 12"/>
</dbReference>
<keyword evidence="1" id="KW-0614">Plasmid</keyword>
<name>A0A448NBK5_9GAMM</name>
<proteinExistence type="predicted"/>
<dbReference type="AlphaFoldDB" id="A0A448NBK5"/>
<gene>
    <name evidence="1" type="ORF">NCTC12735_00869</name>
</gene>
<protein>
    <submittedName>
        <fullName evidence="1">Uncharacterized protein</fullName>
    </submittedName>
</protein>
<reference evidence="1 2" key="1">
    <citation type="submission" date="2018-12" db="EMBL/GenBank/DDBJ databases">
        <authorList>
            <consortium name="Pathogen Informatics"/>
        </authorList>
    </citation>
    <scope>NUCLEOTIDE SEQUENCE [LARGE SCALE GENOMIC DNA]</scope>
    <source>
        <strain evidence="1 2">NCTC12735</strain>
        <plasmid evidence="2">12</plasmid>
    </source>
</reference>
<accession>A0A448NBK5</accession>
<sequence>MNSKEIVKDSKCDEKQPSYFKEEHIEEILNEEEYNEDEFDFIRSTN</sequence>
<geneLocation type="plasmid" evidence="1 2">
    <name>12</name>
</geneLocation>